<sequence>MDAVGELLPGALRDSLQASIDGGLVPRGLVRALPLHWQPLLSTPEGLVTLALLALGALLALLLLSGGRGGKRGSGVVIAGPPNSGKTTLFFQLRDGSLHNGVVASMADNAATVTLQPPRGASKQAALLDVPGHHSARHRLEAALGDAAAVVFLVDAVEVTPHRTEAADLLYEVLSNPAVARRRVPILVVANKMDLELEAHSVEFIRKTLEKQLDAMRRTRTAAIGKDAGAAPALGAAGKPFSFAGLPNKVALAQASAKTGALEEVVAFIAAHV</sequence>
<feature type="transmembrane region" description="Helical" evidence="14">
    <location>
        <begin position="46"/>
        <end position="64"/>
    </location>
</feature>
<dbReference type="EMBL" id="BDRX01000007">
    <property type="protein sequence ID" value="GBF88895.1"/>
    <property type="molecule type" value="Genomic_DNA"/>
</dbReference>
<evidence type="ECO:0000256" key="3">
    <source>
        <dbReference type="ARBA" id="ARBA00010290"/>
    </source>
</evidence>
<comment type="subcellular location">
    <subcellularLocation>
        <location evidence="1">Endoplasmic reticulum membrane</location>
        <topology evidence="1">Single-pass membrane protein</topology>
    </subcellularLocation>
</comment>
<dbReference type="GO" id="GO:0003924">
    <property type="term" value="F:GTPase activity"/>
    <property type="evidence" value="ECO:0007669"/>
    <property type="project" value="TreeGrafter"/>
</dbReference>
<dbReference type="GO" id="GO:0006886">
    <property type="term" value="P:intracellular protein transport"/>
    <property type="evidence" value="ECO:0007669"/>
    <property type="project" value="TreeGrafter"/>
</dbReference>
<keyword evidence="10 14" id="KW-1133">Transmembrane helix</keyword>
<evidence type="ECO:0000313" key="16">
    <source>
        <dbReference type="Proteomes" id="UP000247498"/>
    </source>
</evidence>
<dbReference type="FunCoup" id="A0A2V0NVP9">
    <property type="interactions" value="2063"/>
</dbReference>
<keyword evidence="6" id="KW-0519">Myristate</keyword>
<evidence type="ECO:0000256" key="10">
    <source>
        <dbReference type="ARBA" id="ARBA00022989"/>
    </source>
</evidence>
<dbReference type="STRING" id="307507.A0A2V0NVP9"/>
<dbReference type="InParanoid" id="A0A2V0NVP9"/>
<keyword evidence="9" id="KW-0813">Transport</keyword>
<reference evidence="15 16" key="1">
    <citation type="journal article" date="2018" name="Sci. Rep.">
        <title>Raphidocelis subcapitata (=Pseudokirchneriella subcapitata) provides an insight into genome evolution and environmental adaptations in the Sphaeropleales.</title>
        <authorList>
            <person name="Suzuki S."/>
            <person name="Yamaguchi H."/>
            <person name="Nakajima N."/>
            <person name="Kawachi M."/>
        </authorList>
    </citation>
    <scope>NUCLEOTIDE SEQUENCE [LARGE SCALE GENOMIC DNA]</scope>
    <source>
        <strain evidence="15 16">NIES-35</strain>
    </source>
</reference>
<dbReference type="InterPro" id="IPR027417">
    <property type="entry name" value="P-loop_NTPase"/>
</dbReference>
<keyword evidence="11" id="KW-0342">GTP-binding</keyword>
<dbReference type="InterPro" id="IPR019009">
    <property type="entry name" value="SRP_receptor_beta_su"/>
</dbReference>
<accession>A0A2V0NVP9</accession>
<name>A0A2V0NVP9_9CHLO</name>
<keyword evidence="16" id="KW-1185">Reference proteome</keyword>
<dbReference type="GO" id="GO:0005794">
    <property type="term" value="C:Golgi apparatus"/>
    <property type="evidence" value="ECO:0007669"/>
    <property type="project" value="TreeGrafter"/>
</dbReference>
<evidence type="ECO:0000256" key="2">
    <source>
        <dbReference type="ARBA" id="ARBA00005619"/>
    </source>
</evidence>
<evidence type="ECO:0000256" key="12">
    <source>
        <dbReference type="ARBA" id="ARBA00023136"/>
    </source>
</evidence>
<comment type="caution">
    <text evidence="15">The sequence shown here is derived from an EMBL/GenBank/DDBJ whole genome shotgun (WGS) entry which is preliminary data.</text>
</comment>
<evidence type="ECO:0000256" key="5">
    <source>
        <dbReference type="ARBA" id="ARBA00022692"/>
    </source>
</evidence>
<dbReference type="GO" id="GO:0043001">
    <property type="term" value="P:Golgi to plasma membrane protein transport"/>
    <property type="evidence" value="ECO:0007669"/>
    <property type="project" value="TreeGrafter"/>
</dbReference>
<evidence type="ECO:0000256" key="8">
    <source>
        <dbReference type="ARBA" id="ARBA00022824"/>
    </source>
</evidence>
<dbReference type="Gene3D" id="3.40.50.300">
    <property type="entry name" value="P-loop containing nucleotide triphosphate hydrolases"/>
    <property type="match status" value="1"/>
</dbReference>
<keyword evidence="13 15" id="KW-0675">Receptor</keyword>
<dbReference type="Pfam" id="PF09439">
    <property type="entry name" value="SRPRB"/>
    <property type="match status" value="1"/>
</dbReference>
<dbReference type="PANTHER" id="PTHR45909:SF1">
    <property type="entry name" value="ADP-RIBOSYLATION FACTOR-RELATED PROTEIN 1"/>
    <property type="match status" value="1"/>
</dbReference>
<organism evidence="15 16">
    <name type="scientific">Raphidocelis subcapitata</name>
    <dbReference type="NCBI Taxonomy" id="307507"/>
    <lineage>
        <taxon>Eukaryota</taxon>
        <taxon>Viridiplantae</taxon>
        <taxon>Chlorophyta</taxon>
        <taxon>core chlorophytes</taxon>
        <taxon>Chlorophyceae</taxon>
        <taxon>CS clade</taxon>
        <taxon>Sphaeropleales</taxon>
        <taxon>Selenastraceae</taxon>
        <taxon>Raphidocelis</taxon>
    </lineage>
</organism>
<dbReference type="GO" id="GO:0034067">
    <property type="term" value="P:protein localization to Golgi apparatus"/>
    <property type="evidence" value="ECO:0007669"/>
    <property type="project" value="TreeGrafter"/>
</dbReference>
<dbReference type="Proteomes" id="UP000247498">
    <property type="component" value="Unassembled WGS sequence"/>
</dbReference>
<dbReference type="GO" id="GO:0005525">
    <property type="term" value="F:GTP binding"/>
    <property type="evidence" value="ECO:0007669"/>
    <property type="project" value="UniProtKB-KW"/>
</dbReference>
<comment type="similarity">
    <text evidence="2">Belongs to the SRP receptor beta subunit family.</text>
</comment>
<keyword evidence="9" id="KW-0931">ER-Golgi transport</keyword>
<evidence type="ECO:0000256" key="4">
    <source>
        <dbReference type="ARBA" id="ARBA00020256"/>
    </source>
</evidence>
<keyword evidence="6" id="KW-0449">Lipoprotein</keyword>
<keyword evidence="5 14" id="KW-0812">Transmembrane</keyword>
<evidence type="ECO:0000256" key="6">
    <source>
        <dbReference type="ARBA" id="ARBA00022707"/>
    </source>
</evidence>
<keyword evidence="8" id="KW-0256">Endoplasmic reticulum</keyword>
<evidence type="ECO:0000256" key="1">
    <source>
        <dbReference type="ARBA" id="ARBA00004389"/>
    </source>
</evidence>
<dbReference type="PANTHER" id="PTHR45909">
    <property type="entry name" value="ADP-RIBOSYLATION FACTOR-RELATED PROTEIN 1"/>
    <property type="match status" value="1"/>
</dbReference>
<dbReference type="AlphaFoldDB" id="A0A2V0NVP9"/>
<dbReference type="GO" id="GO:0005789">
    <property type="term" value="C:endoplasmic reticulum membrane"/>
    <property type="evidence" value="ECO:0007669"/>
    <property type="project" value="UniProtKB-SubCell"/>
</dbReference>
<evidence type="ECO:0000256" key="11">
    <source>
        <dbReference type="ARBA" id="ARBA00023134"/>
    </source>
</evidence>
<comment type="similarity">
    <text evidence="3">Belongs to the small GTPase superfamily. Arf family.</text>
</comment>
<evidence type="ECO:0000313" key="15">
    <source>
        <dbReference type="EMBL" id="GBF88895.1"/>
    </source>
</evidence>
<keyword evidence="12 14" id="KW-0472">Membrane</keyword>
<keyword evidence="7" id="KW-0547">Nucleotide-binding</keyword>
<evidence type="ECO:0000256" key="7">
    <source>
        <dbReference type="ARBA" id="ARBA00022741"/>
    </source>
</evidence>
<evidence type="ECO:0000256" key="14">
    <source>
        <dbReference type="SAM" id="Phobius"/>
    </source>
</evidence>
<dbReference type="OrthoDB" id="41266at2759"/>
<dbReference type="SUPFAM" id="SSF52540">
    <property type="entry name" value="P-loop containing nucleoside triphosphate hydrolases"/>
    <property type="match status" value="1"/>
</dbReference>
<protein>
    <recommendedName>
        <fullName evidence="4">Signal recognition particle receptor subunit beta</fullName>
    </recommendedName>
</protein>
<gene>
    <name evidence="15" type="ORF">Rsub_01394</name>
</gene>
<dbReference type="InterPro" id="IPR024156">
    <property type="entry name" value="Small_GTPase_ARF"/>
</dbReference>
<proteinExistence type="inferred from homology"/>
<evidence type="ECO:0000256" key="13">
    <source>
        <dbReference type="ARBA" id="ARBA00023170"/>
    </source>
</evidence>
<evidence type="ECO:0000256" key="9">
    <source>
        <dbReference type="ARBA" id="ARBA00022892"/>
    </source>
</evidence>